<evidence type="ECO:0000259" key="2">
    <source>
        <dbReference type="Pfam" id="PF12158"/>
    </source>
</evidence>
<dbReference type="RefSeq" id="WP_157908557.1">
    <property type="nucleotide sequence ID" value="NZ_LT907978.1"/>
</dbReference>
<name>A0A285PR50_9FIRM</name>
<feature type="domain" description="DUF3592" evidence="2">
    <location>
        <begin position="65"/>
        <end position="123"/>
    </location>
</feature>
<dbReference type="Proteomes" id="UP000217549">
    <property type="component" value="Chromosome I"/>
</dbReference>
<protein>
    <recommendedName>
        <fullName evidence="2">DUF3592 domain-containing protein</fullName>
    </recommendedName>
</protein>
<gene>
    <name evidence="3" type="ORF">EHLA_1365</name>
</gene>
<feature type="transmembrane region" description="Helical" evidence="1">
    <location>
        <begin position="137"/>
        <end position="163"/>
    </location>
</feature>
<dbReference type="EMBL" id="LT907978">
    <property type="protein sequence ID" value="SOB72084.1"/>
    <property type="molecule type" value="Genomic_DNA"/>
</dbReference>
<sequence length="164" mass="18967">MTYFHIYSFILAALPLLLGFLFVWFGKKLWNNAAKKNEEYQQRYTGHTTLRVIRVEKNEWEETNSNEQGPESRISVTSYTPVYEYRVNGQRYEYHTRIGSSIDQYPIGKEYPGYYNPKNPADVTETLNDITGGGNRFFSLLFFGIGVLAIIFALIRISAVITIL</sequence>
<dbReference type="KEGG" id="ehl:EHLA_1365"/>
<keyword evidence="1" id="KW-0812">Transmembrane</keyword>
<dbReference type="InterPro" id="IPR021994">
    <property type="entry name" value="DUF3592"/>
</dbReference>
<evidence type="ECO:0000256" key="1">
    <source>
        <dbReference type="SAM" id="Phobius"/>
    </source>
</evidence>
<evidence type="ECO:0000313" key="4">
    <source>
        <dbReference type="Proteomes" id="UP000217549"/>
    </source>
</evidence>
<dbReference type="Pfam" id="PF12158">
    <property type="entry name" value="DUF3592"/>
    <property type="match status" value="1"/>
</dbReference>
<keyword evidence="4" id="KW-1185">Reference proteome</keyword>
<dbReference type="AlphaFoldDB" id="A0A285PR50"/>
<accession>A0A285PR50</accession>
<proteinExistence type="predicted"/>
<evidence type="ECO:0000313" key="3">
    <source>
        <dbReference type="EMBL" id="SOB72084.1"/>
    </source>
</evidence>
<keyword evidence="1" id="KW-0472">Membrane</keyword>
<keyword evidence="1" id="KW-1133">Transmembrane helix</keyword>
<reference evidence="4" key="1">
    <citation type="submission" date="2017-09" db="EMBL/GenBank/DDBJ databases">
        <authorList>
            <person name="Shetty A S."/>
        </authorList>
    </citation>
    <scope>NUCLEOTIDE SEQUENCE [LARGE SCALE GENOMIC DNA]</scope>
</reference>
<feature type="transmembrane region" description="Helical" evidence="1">
    <location>
        <begin position="6"/>
        <end position="26"/>
    </location>
</feature>
<organism evidence="3 4">
    <name type="scientific">Anaerobutyricum hallii</name>
    <dbReference type="NCBI Taxonomy" id="39488"/>
    <lineage>
        <taxon>Bacteria</taxon>
        <taxon>Bacillati</taxon>
        <taxon>Bacillota</taxon>
        <taxon>Clostridia</taxon>
        <taxon>Lachnospirales</taxon>
        <taxon>Lachnospiraceae</taxon>
        <taxon>Anaerobutyricum</taxon>
    </lineage>
</organism>